<evidence type="ECO:0000256" key="1">
    <source>
        <dbReference type="ARBA" id="ARBA00022723"/>
    </source>
</evidence>
<dbReference type="PANTHER" id="PTHR43344">
    <property type="entry name" value="PHOSPHOSERINE PHOSPHATASE"/>
    <property type="match status" value="1"/>
</dbReference>
<dbReference type="InterPro" id="IPR006385">
    <property type="entry name" value="HAD_hydro_SerB1"/>
</dbReference>
<dbReference type="Gene3D" id="3.40.50.1000">
    <property type="entry name" value="HAD superfamily/HAD-like"/>
    <property type="match status" value="1"/>
</dbReference>
<evidence type="ECO:0000256" key="3">
    <source>
        <dbReference type="ARBA" id="ARBA00022842"/>
    </source>
</evidence>
<dbReference type="InterPro" id="IPR050582">
    <property type="entry name" value="HAD-like_SerB"/>
</dbReference>
<dbReference type="EMBL" id="JAUCDY010000014">
    <property type="protein sequence ID" value="MDM7858693.1"/>
    <property type="molecule type" value="Genomic_DNA"/>
</dbReference>
<dbReference type="Pfam" id="PF12710">
    <property type="entry name" value="HAD"/>
    <property type="match status" value="1"/>
</dbReference>
<keyword evidence="2 4" id="KW-0378">Hydrolase</keyword>
<dbReference type="SUPFAM" id="SSF56784">
    <property type="entry name" value="HAD-like"/>
    <property type="match status" value="1"/>
</dbReference>
<comment type="caution">
    <text evidence="4">The sequence shown here is derived from an EMBL/GenBank/DDBJ whole genome shotgun (WGS) entry which is preliminary data.</text>
</comment>
<dbReference type="NCBIfam" id="TIGR01490">
    <property type="entry name" value="HAD-SF-IB-hyp1"/>
    <property type="match status" value="1"/>
</dbReference>
<protein>
    <submittedName>
        <fullName evidence="4">HAD family hydrolase</fullName>
        <ecNumber evidence="4">3.1.3.-</ecNumber>
    </submittedName>
</protein>
<dbReference type="InterPro" id="IPR023214">
    <property type="entry name" value="HAD_sf"/>
</dbReference>
<gene>
    <name evidence="4" type="ORF">QEZ41_10480</name>
</gene>
<keyword evidence="1" id="KW-0479">Metal-binding</keyword>
<evidence type="ECO:0000313" key="5">
    <source>
        <dbReference type="Proteomes" id="UP001241056"/>
    </source>
</evidence>
<dbReference type="Gene3D" id="1.20.1440.100">
    <property type="entry name" value="SG protein - dephosphorylation function"/>
    <property type="match status" value="1"/>
</dbReference>
<accession>A0ABT7SR75</accession>
<dbReference type="PANTHER" id="PTHR43344:SF13">
    <property type="entry name" value="PHOSPHATASE RV3661-RELATED"/>
    <property type="match status" value="1"/>
</dbReference>
<evidence type="ECO:0000256" key="2">
    <source>
        <dbReference type="ARBA" id="ARBA00022801"/>
    </source>
</evidence>
<dbReference type="InterPro" id="IPR036412">
    <property type="entry name" value="HAD-like_sf"/>
</dbReference>
<organism evidence="4 5">
    <name type="scientific">Thiopseudomonas acetoxidans</name>
    <dbReference type="NCBI Taxonomy" id="3041622"/>
    <lineage>
        <taxon>Bacteria</taxon>
        <taxon>Pseudomonadati</taxon>
        <taxon>Pseudomonadota</taxon>
        <taxon>Gammaproteobacteria</taxon>
        <taxon>Pseudomonadales</taxon>
        <taxon>Pseudomonadaceae</taxon>
        <taxon>Thiopseudomonas</taxon>
    </lineage>
</organism>
<dbReference type="GO" id="GO:0016787">
    <property type="term" value="F:hydrolase activity"/>
    <property type="evidence" value="ECO:0007669"/>
    <property type="project" value="UniProtKB-KW"/>
</dbReference>
<dbReference type="Proteomes" id="UP001241056">
    <property type="component" value="Unassembled WGS sequence"/>
</dbReference>
<proteinExistence type="predicted"/>
<dbReference type="CDD" id="cd02612">
    <property type="entry name" value="HAD_PGPPase"/>
    <property type="match status" value="1"/>
</dbReference>
<dbReference type="NCBIfam" id="TIGR01488">
    <property type="entry name" value="HAD-SF-IB"/>
    <property type="match status" value="1"/>
</dbReference>
<keyword evidence="3" id="KW-0460">Magnesium</keyword>
<reference evidence="4 5" key="1">
    <citation type="submission" date="2023-06" db="EMBL/GenBank/DDBJ databases">
        <title>Thiopseudomonas sp. CY1220 draft genome sequence.</title>
        <authorList>
            <person name="Zhao G."/>
            <person name="An M."/>
        </authorList>
    </citation>
    <scope>NUCLEOTIDE SEQUENCE [LARGE SCALE GENOMIC DNA]</scope>
    <source>
        <strain evidence="4 5">CY1220</strain>
    </source>
</reference>
<dbReference type="RefSeq" id="WP_289411493.1">
    <property type="nucleotide sequence ID" value="NZ_JAUCDY010000014.1"/>
</dbReference>
<evidence type="ECO:0000313" key="4">
    <source>
        <dbReference type="EMBL" id="MDM7858693.1"/>
    </source>
</evidence>
<name>A0ABT7SR75_9GAMM</name>
<sequence>MRLAIFDLDNTLLAGDSDHLWGEFLCANGYVDAAVYKARNDQFYADYLAGKLDVIAYQNFCQEILGSTEKSVLEQWHAQFMRDYIEPIILPKGEALIAQHRAAGDYIMIITATNHFITAPIAQRLGVDHLIATECGMQMGQYTGELTGVPSFQAGKITRLNTWLSENQATLLDSYFYSDSHNDLPLLEKVAQAIAVDPDERLRAIAQERGWQIISLRDE</sequence>
<keyword evidence="5" id="KW-1185">Reference proteome</keyword>
<dbReference type="EC" id="3.1.3.-" evidence="4"/>